<feature type="signal peptide" evidence="2">
    <location>
        <begin position="1"/>
        <end position="27"/>
    </location>
</feature>
<name>A0ABS4TGE6_9PSEU</name>
<keyword evidence="4" id="KW-1185">Reference proteome</keyword>
<dbReference type="Proteomes" id="UP001519332">
    <property type="component" value="Unassembled WGS sequence"/>
</dbReference>
<organism evidence="3 4">
    <name type="scientific">Kibdelosporangium banguiense</name>
    <dbReference type="NCBI Taxonomy" id="1365924"/>
    <lineage>
        <taxon>Bacteria</taxon>
        <taxon>Bacillati</taxon>
        <taxon>Actinomycetota</taxon>
        <taxon>Actinomycetes</taxon>
        <taxon>Pseudonocardiales</taxon>
        <taxon>Pseudonocardiaceae</taxon>
        <taxon>Kibdelosporangium</taxon>
    </lineage>
</organism>
<dbReference type="InterPro" id="IPR018763">
    <property type="entry name" value="DUF2334"/>
</dbReference>
<sequence length="591" mass="65983">MRIRGCIRRLPAVLLALCVMFTGVANAVPSAPGSAVTPEHHRPRPARVSGGWQWPVLPAPPRPPSTRPDPKDTTTNPAATDTPRRVRTYPSAPGADPGRRTLVLYDTGGVYGWLGESYAVMTGNLISHNSAWVMHPVRAYRAGEMSDYTSVIYIGSTFDEPLPNAFLDDVLKARTPVAWMYDNIWRLAERGRDFATRFGWRPGPIDTTDVTTVRYRDVDFTRDRATIPSGIVRADIEDADKARTVAQAVRSDDSRFPWIVRSKHLTYFGEVPFSYTGPDDRYLAAADVLARHADPNAPEHKRALVRIEDVGPDDNPAQLREIADYLAGRRVPFSVAVYPRYRDPHGVYHDGKPVDRTLADAPKVVAALRYMQDKGGTLIMHGYTHQYRDTLNPYNGVSADDYEFYRVRMDDKGELHYVGPVPEDSRSWATDRIRAAAREFRAVGLEVPEIFEFPHYAGSTIDYTVVDDRFEARYDNGQYAAGWCRNGDCGSGTPDYSRIYGQSFPFLVRDVYGSVVIPESLGYVDLTMADDNRRRLPSHILATARRVAVVRDGVASFFYHPGLGTSHLGEIVAGIRDMGFTFVSPAELNCS</sequence>
<reference evidence="3 4" key="1">
    <citation type="submission" date="2021-03" db="EMBL/GenBank/DDBJ databases">
        <title>Sequencing the genomes of 1000 actinobacteria strains.</title>
        <authorList>
            <person name="Klenk H.-P."/>
        </authorList>
    </citation>
    <scope>NUCLEOTIDE SEQUENCE [LARGE SCALE GENOMIC DNA]</scope>
    <source>
        <strain evidence="3 4">DSM 46670</strain>
    </source>
</reference>
<comment type="caution">
    <text evidence="3">The sequence shown here is derived from an EMBL/GenBank/DDBJ whole genome shotgun (WGS) entry which is preliminary data.</text>
</comment>
<evidence type="ECO:0000256" key="2">
    <source>
        <dbReference type="SAM" id="SignalP"/>
    </source>
</evidence>
<gene>
    <name evidence="3" type="ORF">JOF56_003834</name>
</gene>
<feature type="chain" id="PRO_5047094129" evidence="2">
    <location>
        <begin position="28"/>
        <end position="591"/>
    </location>
</feature>
<dbReference type="RefSeq" id="WP_245378305.1">
    <property type="nucleotide sequence ID" value="NZ_JAGINW010000001.1"/>
</dbReference>
<protein>
    <submittedName>
        <fullName evidence="3">Uncharacterized protein YdaL</fullName>
    </submittedName>
</protein>
<dbReference type="CDD" id="cd10923">
    <property type="entry name" value="CE4_COG5298"/>
    <property type="match status" value="1"/>
</dbReference>
<dbReference type="Pfam" id="PF10096">
    <property type="entry name" value="DUF2334"/>
    <property type="match status" value="1"/>
</dbReference>
<keyword evidence="2" id="KW-0732">Signal</keyword>
<feature type="compositionally biased region" description="Pro residues" evidence="1">
    <location>
        <begin position="57"/>
        <end position="67"/>
    </location>
</feature>
<feature type="region of interest" description="Disordered" evidence="1">
    <location>
        <begin position="31"/>
        <end position="95"/>
    </location>
</feature>
<accession>A0ABS4TGE6</accession>
<evidence type="ECO:0000313" key="3">
    <source>
        <dbReference type="EMBL" id="MBP2323449.1"/>
    </source>
</evidence>
<evidence type="ECO:0000313" key="4">
    <source>
        <dbReference type="Proteomes" id="UP001519332"/>
    </source>
</evidence>
<dbReference type="EMBL" id="JAGINW010000001">
    <property type="protein sequence ID" value="MBP2323449.1"/>
    <property type="molecule type" value="Genomic_DNA"/>
</dbReference>
<evidence type="ECO:0000256" key="1">
    <source>
        <dbReference type="SAM" id="MobiDB-lite"/>
    </source>
</evidence>
<proteinExistence type="predicted"/>